<evidence type="ECO:0000256" key="1">
    <source>
        <dbReference type="SAM" id="Phobius"/>
    </source>
</evidence>
<protein>
    <submittedName>
        <fullName evidence="2">Uncharacterized protein</fullName>
    </submittedName>
</protein>
<organism evidence="2 3">
    <name type="scientific">Methanosarcina siciliae C2J</name>
    <dbReference type="NCBI Taxonomy" id="1434118"/>
    <lineage>
        <taxon>Archaea</taxon>
        <taxon>Methanobacteriati</taxon>
        <taxon>Methanobacteriota</taxon>
        <taxon>Stenosarchaea group</taxon>
        <taxon>Methanomicrobia</taxon>
        <taxon>Methanosarcinales</taxon>
        <taxon>Methanosarcinaceae</taxon>
        <taxon>Methanosarcina</taxon>
    </lineage>
</organism>
<sequence length="227" mass="26480">MYNMTELYNLINSPIFGNTVSLLSLFIGLFFGAIGIIGEHRCNIVNRLLKLKSYLLNEEAQIKMNITYKPKKEFNLIKEDLKQFLISYDDYNLLKENMISLTIKFDIFTLKIIHNEWDEIFIDVLKTECGVRDLNSKIERFSKVLNEIDRTKGLFEKVKTCQAVIYLPYSWNYVKIYTPKGFTLNNYSIKIKGNDEIFKTEVDISLNSISATGHTFDEIKSLLQKLL</sequence>
<dbReference type="Proteomes" id="UP000033123">
    <property type="component" value="Chromosome"/>
</dbReference>
<dbReference type="PATRIC" id="fig|1434118.4.peg.263"/>
<keyword evidence="1" id="KW-0472">Membrane</keyword>
<name>A0A0E3PIM5_9EURY</name>
<feature type="transmembrane region" description="Helical" evidence="1">
    <location>
        <begin position="20"/>
        <end position="38"/>
    </location>
</feature>
<evidence type="ECO:0000313" key="2">
    <source>
        <dbReference type="EMBL" id="AKB34783.1"/>
    </source>
</evidence>
<reference evidence="2 3" key="1">
    <citation type="submission" date="2014-07" db="EMBL/GenBank/DDBJ databases">
        <title>Methanogenic archaea and the global carbon cycle.</title>
        <authorList>
            <person name="Henriksen J.R."/>
            <person name="Luke J."/>
            <person name="Reinhart S."/>
            <person name="Benedict M.N."/>
            <person name="Youngblut N.D."/>
            <person name="Metcalf M.E."/>
            <person name="Whitaker R.J."/>
            <person name="Metcalf W.W."/>
        </authorList>
    </citation>
    <scope>NUCLEOTIDE SEQUENCE [LARGE SCALE GENOMIC DNA]</scope>
    <source>
        <strain evidence="2 3">C2J</strain>
    </source>
</reference>
<accession>A0A0E3PIM5</accession>
<dbReference type="KEGG" id="msj:MSSAC_0193"/>
<dbReference type="AlphaFoldDB" id="A0A0E3PIM5"/>
<gene>
    <name evidence="2" type="ORF">MSSAC_0193</name>
</gene>
<dbReference type="EMBL" id="CP009508">
    <property type="protein sequence ID" value="AKB34783.1"/>
    <property type="molecule type" value="Genomic_DNA"/>
</dbReference>
<keyword evidence="1" id="KW-0812">Transmembrane</keyword>
<dbReference type="HOGENOM" id="CLU_1217597_0_0_2"/>
<keyword evidence="1" id="KW-1133">Transmembrane helix</keyword>
<proteinExistence type="predicted"/>
<evidence type="ECO:0000313" key="3">
    <source>
        <dbReference type="Proteomes" id="UP000033123"/>
    </source>
</evidence>